<evidence type="ECO:0000313" key="11">
    <source>
        <dbReference type="EMBL" id="PHP66024.1"/>
    </source>
</evidence>
<dbReference type="GO" id="GO:0015740">
    <property type="term" value="P:C4-dicarboxylate transport"/>
    <property type="evidence" value="ECO:0007669"/>
    <property type="project" value="TreeGrafter"/>
</dbReference>
<dbReference type="OrthoDB" id="9794346at2"/>
<dbReference type="InterPro" id="IPR055348">
    <property type="entry name" value="DctQ"/>
</dbReference>
<dbReference type="InterPro" id="IPR007387">
    <property type="entry name" value="TRAP_DctQ"/>
</dbReference>
<feature type="transmembrane region" description="Helical" evidence="9">
    <location>
        <begin position="140"/>
        <end position="158"/>
    </location>
</feature>
<keyword evidence="12" id="KW-1185">Reference proteome</keyword>
<organism evidence="11 12">
    <name type="scientific">Zhengella mangrovi</name>
    <dbReference type="NCBI Taxonomy" id="1982044"/>
    <lineage>
        <taxon>Bacteria</taxon>
        <taxon>Pseudomonadati</taxon>
        <taxon>Pseudomonadota</taxon>
        <taxon>Alphaproteobacteria</taxon>
        <taxon>Hyphomicrobiales</taxon>
        <taxon>Notoacmeibacteraceae</taxon>
        <taxon>Zhengella</taxon>
    </lineage>
</organism>
<gene>
    <name evidence="11" type="ORF">CSC94_15550</name>
</gene>
<comment type="caution">
    <text evidence="11">The sequence shown here is derived from an EMBL/GenBank/DDBJ whole genome shotgun (WGS) entry which is preliminary data.</text>
</comment>
<keyword evidence="6 9" id="KW-1133">Transmembrane helix</keyword>
<evidence type="ECO:0000259" key="10">
    <source>
        <dbReference type="Pfam" id="PF04290"/>
    </source>
</evidence>
<protein>
    <recommendedName>
        <fullName evidence="9">TRAP transporter small permease protein</fullName>
    </recommendedName>
</protein>
<reference evidence="11 12" key="1">
    <citation type="submission" date="2017-10" db="EMBL/GenBank/DDBJ databases">
        <title>Sedimentibacterium mangrovi gen. nov., sp. nov., a novel member of family Phyllobacteriacea isolated from mangrove sediment.</title>
        <authorList>
            <person name="Liao H."/>
            <person name="Tian Y."/>
        </authorList>
    </citation>
    <scope>NUCLEOTIDE SEQUENCE [LARGE SCALE GENOMIC DNA]</scope>
    <source>
        <strain evidence="11 12">X9-2-2</strain>
    </source>
</reference>
<evidence type="ECO:0000256" key="8">
    <source>
        <dbReference type="ARBA" id="ARBA00038436"/>
    </source>
</evidence>
<dbReference type="PANTHER" id="PTHR35011">
    <property type="entry name" value="2,3-DIKETO-L-GULONATE TRAP TRANSPORTER SMALL PERMEASE PROTEIN YIAM"/>
    <property type="match status" value="1"/>
</dbReference>
<keyword evidence="3" id="KW-1003">Cell membrane</keyword>
<dbReference type="Proteomes" id="UP000221168">
    <property type="component" value="Unassembled WGS sequence"/>
</dbReference>
<sequence length="199" mass="22464">MVEHERTGWIDRITWTISRATMILPAVIVVVMTIEVIKRYIFASGTLWANELSLWIAGAVYLLAGLYAMQQRSHIRITLLYDIVPTWLRRAFDIISLALLLVFVFSVIWGGFGEAWAKMMRWERFGTAWDPPIPATMKPLILGVLVLTALQAISNLIMDWNRTSNEHSILDEVDIDVEGIRKAEAEIDARHGAGSSRGA</sequence>
<evidence type="ECO:0000256" key="6">
    <source>
        <dbReference type="ARBA" id="ARBA00022989"/>
    </source>
</evidence>
<name>A0A2G1QKN0_9HYPH</name>
<accession>A0A2G1QKN0</accession>
<dbReference type="GO" id="GO:0005886">
    <property type="term" value="C:plasma membrane"/>
    <property type="evidence" value="ECO:0007669"/>
    <property type="project" value="UniProtKB-SubCell"/>
</dbReference>
<keyword evidence="4 9" id="KW-0997">Cell inner membrane</keyword>
<dbReference type="GO" id="GO:0022857">
    <property type="term" value="F:transmembrane transporter activity"/>
    <property type="evidence" value="ECO:0007669"/>
    <property type="project" value="UniProtKB-UniRule"/>
</dbReference>
<feature type="transmembrane region" description="Helical" evidence="9">
    <location>
        <begin position="91"/>
        <end position="112"/>
    </location>
</feature>
<evidence type="ECO:0000256" key="5">
    <source>
        <dbReference type="ARBA" id="ARBA00022692"/>
    </source>
</evidence>
<evidence type="ECO:0000256" key="9">
    <source>
        <dbReference type="RuleBase" id="RU369079"/>
    </source>
</evidence>
<dbReference type="EMBL" id="PDVP01000010">
    <property type="protein sequence ID" value="PHP66024.1"/>
    <property type="molecule type" value="Genomic_DNA"/>
</dbReference>
<keyword evidence="2 9" id="KW-0813">Transport</keyword>
<evidence type="ECO:0000313" key="12">
    <source>
        <dbReference type="Proteomes" id="UP000221168"/>
    </source>
</evidence>
<keyword evidence="7 9" id="KW-0472">Membrane</keyword>
<dbReference type="PANTHER" id="PTHR35011:SF10">
    <property type="entry name" value="TRAP TRANSPORTER SMALL PERMEASE PROTEIN"/>
    <property type="match status" value="1"/>
</dbReference>
<comment type="similarity">
    <text evidence="8 9">Belongs to the TRAP transporter small permease family.</text>
</comment>
<evidence type="ECO:0000256" key="7">
    <source>
        <dbReference type="ARBA" id="ARBA00023136"/>
    </source>
</evidence>
<feature type="domain" description="Tripartite ATP-independent periplasmic transporters DctQ component" evidence="10">
    <location>
        <begin position="28"/>
        <end position="160"/>
    </location>
</feature>
<comment type="subcellular location">
    <subcellularLocation>
        <location evidence="1 9">Cell inner membrane</location>
        <topology evidence="1 9">Multi-pass membrane protein</topology>
    </subcellularLocation>
</comment>
<comment type="subunit">
    <text evidence="9">The complex comprises the extracytoplasmic solute receptor protein and the two transmembrane proteins.</text>
</comment>
<evidence type="ECO:0000256" key="2">
    <source>
        <dbReference type="ARBA" id="ARBA00022448"/>
    </source>
</evidence>
<proteinExistence type="inferred from homology"/>
<comment type="function">
    <text evidence="9">Part of the tripartite ATP-independent periplasmic (TRAP) transport system.</text>
</comment>
<evidence type="ECO:0000256" key="1">
    <source>
        <dbReference type="ARBA" id="ARBA00004429"/>
    </source>
</evidence>
<dbReference type="Pfam" id="PF04290">
    <property type="entry name" value="DctQ"/>
    <property type="match status" value="1"/>
</dbReference>
<evidence type="ECO:0000256" key="3">
    <source>
        <dbReference type="ARBA" id="ARBA00022475"/>
    </source>
</evidence>
<feature type="transmembrane region" description="Helical" evidence="9">
    <location>
        <begin position="21"/>
        <end position="41"/>
    </location>
</feature>
<keyword evidence="5 9" id="KW-0812">Transmembrane</keyword>
<evidence type="ECO:0000256" key="4">
    <source>
        <dbReference type="ARBA" id="ARBA00022519"/>
    </source>
</evidence>
<dbReference type="RefSeq" id="WP_099307289.1">
    <property type="nucleotide sequence ID" value="NZ_PDVP01000010.1"/>
</dbReference>
<dbReference type="AlphaFoldDB" id="A0A2G1QKN0"/>
<feature type="transmembrane region" description="Helical" evidence="9">
    <location>
        <begin position="53"/>
        <end position="70"/>
    </location>
</feature>